<keyword evidence="2" id="KW-1185">Reference proteome</keyword>
<dbReference type="Pfam" id="PF11739">
    <property type="entry name" value="YdbH-like"/>
    <property type="match status" value="1"/>
</dbReference>
<dbReference type="NCBIfam" id="NF007971">
    <property type="entry name" value="PRK10695.1"/>
    <property type="match status" value="1"/>
</dbReference>
<protein>
    <submittedName>
        <fullName evidence="1">YdbH family protein</fullName>
    </submittedName>
</protein>
<evidence type="ECO:0000313" key="2">
    <source>
        <dbReference type="Proteomes" id="UP000279457"/>
    </source>
</evidence>
<organism evidence="1 2">
    <name type="scientific">Erwinia psidii</name>
    <dbReference type="NCBI Taxonomy" id="69224"/>
    <lineage>
        <taxon>Bacteria</taxon>
        <taxon>Pseudomonadati</taxon>
        <taxon>Pseudomonadota</taxon>
        <taxon>Gammaproteobacteria</taxon>
        <taxon>Enterobacterales</taxon>
        <taxon>Erwiniaceae</taxon>
        <taxon>Erwinia</taxon>
    </lineage>
</organism>
<reference evidence="1 2" key="1">
    <citation type="submission" date="2018-10" db="EMBL/GenBank/DDBJ databases">
        <title>Draft genome sequence for the type isolate of Erwinia psidii, agent causal of bacterial blight in guava (Psidium guajava) and wilt and die-back of Eucalyptus spp.</title>
        <authorList>
            <person name="Hermenegildo P.S."/>
            <person name="Santos S.A."/>
            <person name="Guimaraes L.M.S."/>
            <person name="Vidigal P.M.P."/>
            <person name="Pereira I.C."/>
            <person name="Badel J.L."/>
            <person name="Alfenas-Zerbini P."/>
            <person name="Ferreira M.A.S.V."/>
            <person name="Alfenas A.C."/>
        </authorList>
    </citation>
    <scope>NUCLEOTIDE SEQUENCE [LARGE SCALE GENOMIC DNA]</scope>
    <source>
        <strain evidence="1 2">IBSBF 435</strain>
    </source>
</reference>
<dbReference type="Proteomes" id="UP000279457">
    <property type="component" value="Unassembled WGS sequence"/>
</dbReference>
<evidence type="ECO:0000313" key="1">
    <source>
        <dbReference type="EMBL" id="RQM38670.1"/>
    </source>
</evidence>
<dbReference type="EMBL" id="RHHM01000005">
    <property type="protein sequence ID" value="RQM38670.1"/>
    <property type="molecule type" value="Genomic_DNA"/>
</dbReference>
<sequence>MTRSGKLFTATTVLLLSVSVTLFLTITHWLPRLAGVWLPANTTLHLDSHVSWRNGGLWLPAVSYRVGTCEMVTVRSLSLKRSDGRWQLHAGNVEINSDCASQLPSGSQVPSPTSQLDWPSLLPAADVAIERLAVSPWQDWAGSLQLRLDSKQQRVSYQGKNVKLQAMLQDQQLNILSLSVNVPGLTQPVTVSGKVTLSKRLDTLPESGALQAGLTMEDIPHPLKANLNWQQDQGELTLTQKDDGMSLFKLPWQVTSSQITVARGQWRWPYASQPLSGGINLSLRNWRLGLAQTDINGRLNMLTQGRGGIGNMVLTLGPGRLDWSHSQLPFRLTGESKVSQLLFFAAIPGEVQGALLDPVLALKPGALLRMRGRLLSTLDVDEARWPLSGVMVSSAGVMGRLQAILTAHDTSKGQFRLHLDGRANSFWPDKGQWQWRYWGDGVLAPLHASWDVSGKGKWQDKSIELQSLSTGFDQISYGSVNIHAPRLTLETPLRWQRDRTGPSFSGKLRLAAQQTTFSDGGYLPPATLVMNLHGRDPGSFLLKGSLEASPIGPVRLQGRWDGERLRGQAWWPEQPLTVFQPLLSNAMKMKIQGGTLKAQMAFSAANDQGFEAGGHWVVSDGSVFMPDNEIIGTDFSLPFRLKAHQWYFGSKGPVSLRIKEVKNQFKLQNITADLQGWYPWSHRQPLRLMNVGMDVLGGKMRLENLQMPQTSAATLRLKNISMSELVTALRPKQIAISGHINAALPLWLDDAHWLVKDGWIASNGPLTLRLDKDFADAISANNIAAGAATDWLRYMEISHSWATVDIDNLGQMNLKAQVNGTSRFSDKNQRVSLNYTQQENLFQLWRSLRFGDNLQSWLEQNATLPTHKENKHDTH</sequence>
<name>A0A3N6SBF1_9GAMM</name>
<dbReference type="AlphaFoldDB" id="A0A3N6SBF1"/>
<accession>A0A3N6SBF1</accession>
<dbReference type="OrthoDB" id="5596796at2"/>
<dbReference type="InterPro" id="IPR021730">
    <property type="entry name" value="YdbH"/>
</dbReference>
<comment type="caution">
    <text evidence="1">The sequence shown here is derived from an EMBL/GenBank/DDBJ whole genome shotgun (WGS) entry which is preliminary data.</text>
</comment>
<gene>
    <name evidence="1" type="ORF">EB241_08205</name>
</gene>
<dbReference type="RefSeq" id="WP_124232676.1">
    <property type="nucleotide sequence ID" value="NZ_RHHM01000005.1"/>
</dbReference>
<proteinExistence type="predicted"/>